<dbReference type="InterPro" id="IPR001584">
    <property type="entry name" value="Integrase_cat-core"/>
</dbReference>
<organism evidence="3 4">
    <name type="scientific">Rhodofomes roseus</name>
    <dbReference type="NCBI Taxonomy" id="34475"/>
    <lineage>
        <taxon>Eukaryota</taxon>
        <taxon>Fungi</taxon>
        <taxon>Dikarya</taxon>
        <taxon>Basidiomycota</taxon>
        <taxon>Agaricomycotina</taxon>
        <taxon>Agaricomycetes</taxon>
        <taxon>Polyporales</taxon>
        <taxon>Rhodofomes</taxon>
    </lineage>
</organism>
<dbReference type="Gene3D" id="3.30.420.10">
    <property type="entry name" value="Ribonuclease H-like superfamily/Ribonuclease H"/>
    <property type="match status" value="1"/>
</dbReference>
<dbReference type="InterPro" id="IPR012337">
    <property type="entry name" value="RNaseH-like_sf"/>
</dbReference>
<feature type="domain" description="Integrase catalytic" evidence="2">
    <location>
        <begin position="1"/>
        <end position="163"/>
    </location>
</feature>
<reference evidence="3 4" key="1">
    <citation type="submission" date="2019-01" db="EMBL/GenBank/DDBJ databases">
        <title>Genome sequencing of the rare red list fungi Fomitopsis rosea.</title>
        <authorList>
            <person name="Buettner E."/>
            <person name="Kellner H."/>
        </authorList>
    </citation>
    <scope>NUCLEOTIDE SEQUENCE [LARGE SCALE GENOMIC DNA]</scope>
    <source>
        <strain evidence="3 4">DSM 105464</strain>
    </source>
</reference>
<evidence type="ECO:0000256" key="1">
    <source>
        <dbReference type="ARBA" id="ARBA00022884"/>
    </source>
</evidence>
<evidence type="ECO:0000259" key="2">
    <source>
        <dbReference type="PROSITE" id="PS50994"/>
    </source>
</evidence>
<dbReference type="AlphaFoldDB" id="A0A4Y9YDZ0"/>
<protein>
    <recommendedName>
        <fullName evidence="2">Integrase catalytic domain-containing protein</fullName>
    </recommendedName>
</protein>
<dbReference type="EMBL" id="SEKV01000321">
    <property type="protein sequence ID" value="TFY59099.1"/>
    <property type="molecule type" value="Genomic_DNA"/>
</dbReference>
<sequence length="163" mass="18413">MVSTPATIFTKVYLDIMEMPKANSFKYVIAARDDLSRAGEGRSLRNKKAKSVSIFFFEQILCRYGAVGEVVTNNGPEFKEAFQLLMNRYKLPQIKISAYNSKANGVVEPGHFIIRESILRSCEGNVDKWPDYVQHAFFTDRCGRESVRRRPTHTNSSPGAGVQ</sequence>
<gene>
    <name evidence="3" type="ORF">EVJ58_g5994</name>
</gene>
<dbReference type="SUPFAM" id="SSF53098">
    <property type="entry name" value="Ribonuclease H-like"/>
    <property type="match status" value="1"/>
</dbReference>
<proteinExistence type="predicted"/>
<dbReference type="PANTHER" id="PTHR37984:SF5">
    <property type="entry name" value="PROTEIN NYNRIN-LIKE"/>
    <property type="match status" value="1"/>
</dbReference>
<comment type="caution">
    <text evidence="3">The sequence shown here is derived from an EMBL/GenBank/DDBJ whole genome shotgun (WGS) entry which is preliminary data.</text>
</comment>
<dbReference type="GO" id="GO:0003723">
    <property type="term" value="F:RNA binding"/>
    <property type="evidence" value="ECO:0007669"/>
    <property type="project" value="UniProtKB-KW"/>
</dbReference>
<dbReference type="Proteomes" id="UP000298390">
    <property type="component" value="Unassembled WGS sequence"/>
</dbReference>
<dbReference type="InterPro" id="IPR036397">
    <property type="entry name" value="RNaseH_sf"/>
</dbReference>
<dbReference type="PROSITE" id="PS50994">
    <property type="entry name" value="INTEGRASE"/>
    <property type="match status" value="1"/>
</dbReference>
<name>A0A4Y9YDZ0_9APHY</name>
<keyword evidence="1" id="KW-0694">RNA-binding</keyword>
<evidence type="ECO:0000313" key="3">
    <source>
        <dbReference type="EMBL" id="TFY59099.1"/>
    </source>
</evidence>
<dbReference type="GO" id="GO:0005634">
    <property type="term" value="C:nucleus"/>
    <property type="evidence" value="ECO:0007669"/>
    <property type="project" value="UniProtKB-ARBA"/>
</dbReference>
<dbReference type="GO" id="GO:0015074">
    <property type="term" value="P:DNA integration"/>
    <property type="evidence" value="ECO:0007669"/>
    <property type="project" value="InterPro"/>
</dbReference>
<evidence type="ECO:0000313" key="4">
    <source>
        <dbReference type="Proteomes" id="UP000298390"/>
    </source>
</evidence>
<dbReference type="PANTHER" id="PTHR37984">
    <property type="entry name" value="PROTEIN CBG26694"/>
    <property type="match status" value="1"/>
</dbReference>
<accession>A0A4Y9YDZ0</accession>
<dbReference type="InterPro" id="IPR050951">
    <property type="entry name" value="Retrovirus_Pol_polyprotein"/>
</dbReference>